<accession>A0A508WR69</accession>
<evidence type="ECO:0000256" key="1">
    <source>
        <dbReference type="SAM" id="MobiDB-lite"/>
    </source>
</evidence>
<feature type="region of interest" description="Disordered" evidence="1">
    <location>
        <begin position="17"/>
        <end position="48"/>
    </location>
</feature>
<organism evidence="2">
    <name type="scientific">Sinorhizobium medicae</name>
    <dbReference type="NCBI Taxonomy" id="110321"/>
    <lineage>
        <taxon>Bacteria</taxon>
        <taxon>Pseudomonadati</taxon>
        <taxon>Pseudomonadota</taxon>
        <taxon>Alphaproteobacteria</taxon>
        <taxon>Hyphomicrobiales</taxon>
        <taxon>Rhizobiaceae</taxon>
        <taxon>Sinorhizobium/Ensifer group</taxon>
        <taxon>Sinorhizobium</taxon>
    </lineage>
</organism>
<protein>
    <submittedName>
        <fullName evidence="2">Uncharacterized protein</fullName>
    </submittedName>
</protein>
<gene>
    <name evidence="2" type="ORF">EMEDMD4_1210011</name>
</gene>
<dbReference type="Proteomes" id="UP000507954">
    <property type="component" value="Unassembled WGS sequence"/>
</dbReference>
<name>A0A508WR69_9HYPH</name>
<evidence type="ECO:0000313" key="2">
    <source>
        <dbReference type="EMBL" id="VTZ59753.1"/>
    </source>
</evidence>
<reference evidence="2" key="1">
    <citation type="submission" date="2019-06" db="EMBL/GenBank/DDBJ databases">
        <authorList>
            <person name="Le Quere A."/>
            <person name="Colella S."/>
        </authorList>
    </citation>
    <scope>NUCLEOTIDE SEQUENCE</scope>
    <source>
        <strain evidence="2">EmedicaeMD41</strain>
    </source>
</reference>
<proteinExistence type="predicted"/>
<dbReference type="EMBL" id="CABFNB010000026">
    <property type="protein sequence ID" value="VTZ59753.1"/>
    <property type="molecule type" value="Genomic_DNA"/>
</dbReference>
<dbReference type="AlphaFoldDB" id="A0A508WR69"/>
<sequence>MNITRLRVIGNGSKERCTPFAKSTTTRKARHCASSGAHDDHWPPTGRRRSRRYPLWLGHESLETTQIYLEATLAMKEPTLIKTPPYSGLEFLNRL</sequence>